<evidence type="ECO:0000313" key="2">
    <source>
        <dbReference type="EMBL" id="MFC6059438.1"/>
    </source>
</evidence>
<accession>A0ABW1M8H5</accession>
<proteinExistence type="predicted"/>
<dbReference type="RefSeq" id="WP_386403726.1">
    <property type="nucleotide sequence ID" value="NZ_JBHSPT010000083.1"/>
</dbReference>
<organism evidence="2 3">
    <name type="scientific">Streptomyces pratens</name>
    <dbReference type="NCBI Taxonomy" id="887456"/>
    <lineage>
        <taxon>Bacteria</taxon>
        <taxon>Bacillati</taxon>
        <taxon>Actinomycetota</taxon>
        <taxon>Actinomycetes</taxon>
        <taxon>Kitasatosporales</taxon>
        <taxon>Streptomycetaceae</taxon>
        <taxon>Streptomyces</taxon>
    </lineage>
</organism>
<sequence>MPGPVRPGDAPSPRLPRPPLRRHPRLPPCGVDHRTRDSEHHHPTRTVISTTSESHRATLKQLSAFLRESTCILANWDYYSEENTDLDGWPFDEHAYGLRQRRRDRETAEAFEAVRPTAWQLLATAEEQLAQLPARAVQPRWAWQLGTLRDALDRLDTLRQEWQQTCADLPLTTRPGTPTYEDALADHYAEAWSYLDDWATHGHAVIDINTTARSTRSHLAPPPTAKPAPMADRTTPVRR</sequence>
<keyword evidence="3" id="KW-1185">Reference proteome</keyword>
<feature type="compositionally biased region" description="Basic and acidic residues" evidence="1">
    <location>
        <begin position="31"/>
        <end position="41"/>
    </location>
</feature>
<evidence type="ECO:0000256" key="1">
    <source>
        <dbReference type="SAM" id="MobiDB-lite"/>
    </source>
</evidence>
<name>A0ABW1M8H5_9ACTN</name>
<feature type="region of interest" description="Disordered" evidence="1">
    <location>
        <begin position="213"/>
        <end position="239"/>
    </location>
</feature>
<reference evidence="3" key="1">
    <citation type="journal article" date="2019" name="Int. J. Syst. Evol. Microbiol.">
        <title>The Global Catalogue of Microorganisms (GCM) 10K type strain sequencing project: providing services to taxonomists for standard genome sequencing and annotation.</title>
        <authorList>
            <consortium name="The Broad Institute Genomics Platform"/>
            <consortium name="The Broad Institute Genome Sequencing Center for Infectious Disease"/>
            <person name="Wu L."/>
            <person name="Ma J."/>
        </authorList>
    </citation>
    <scope>NUCLEOTIDE SEQUENCE [LARGE SCALE GENOMIC DNA]</scope>
    <source>
        <strain evidence="3">JCM 12763</strain>
    </source>
</reference>
<dbReference type="Proteomes" id="UP001596242">
    <property type="component" value="Unassembled WGS sequence"/>
</dbReference>
<protein>
    <recommendedName>
        <fullName evidence="4">DUF4254 domain-containing protein</fullName>
    </recommendedName>
</protein>
<gene>
    <name evidence="2" type="ORF">ACFP50_29740</name>
</gene>
<feature type="region of interest" description="Disordered" evidence="1">
    <location>
        <begin position="1"/>
        <end position="53"/>
    </location>
</feature>
<comment type="caution">
    <text evidence="2">The sequence shown here is derived from an EMBL/GenBank/DDBJ whole genome shotgun (WGS) entry which is preliminary data.</text>
</comment>
<evidence type="ECO:0000313" key="3">
    <source>
        <dbReference type="Proteomes" id="UP001596242"/>
    </source>
</evidence>
<evidence type="ECO:0008006" key="4">
    <source>
        <dbReference type="Google" id="ProtNLM"/>
    </source>
</evidence>
<dbReference type="EMBL" id="JBHSPT010000083">
    <property type="protein sequence ID" value="MFC6059438.1"/>
    <property type="molecule type" value="Genomic_DNA"/>
</dbReference>